<dbReference type="RefSeq" id="WP_166396988.1">
    <property type="nucleotide sequence ID" value="NZ_CP045121.1"/>
</dbReference>
<keyword evidence="8 12" id="KW-0406">Ion transport</keyword>
<protein>
    <recommendedName>
        <fullName evidence="12">Magnesium transport protein CorA</fullName>
    </recommendedName>
</protein>
<gene>
    <name evidence="12 13" type="primary">corA</name>
    <name evidence="13" type="ORF">GBA65_13290</name>
</gene>
<dbReference type="FunFam" id="1.20.58.340:FF:000004">
    <property type="entry name" value="Magnesium transport protein CorA"/>
    <property type="match status" value="1"/>
</dbReference>
<comment type="subcellular location">
    <subcellularLocation>
        <location evidence="1">Cell membrane</location>
        <topology evidence="1">Multi-pass membrane protein</topology>
    </subcellularLocation>
    <subcellularLocation>
        <location evidence="12">Membrane</location>
        <topology evidence="12">Multi-pass membrane protein</topology>
    </subcellularLocation>
</comment>
<evidence type="ECO:0000256" key="1">
    <source>
        <dbReference type="ARBA" id="ARBA00004651"/>
    </source>
</evidence>
<reference evidence="13 14" key="1">
    <citation type="submission" date="2019-10" db="EMBL/GenBank/DDBJ databases">
        <title>Rubrobacter sp nov SCSIO 52915 isolated from a deep-sea sediment in the South China Sea.</title>
        <authorList>
            <person name="Chen R.W."/>
        </authorList>
    </citation>
    <scope>NUCLEOTIDE SEQUENCE [LARGE SCALE GENOMIC DNA]</scope>
    <source>
        <strain evidence="13 14">SCSIO 52915</strain>
    </source>
</reference>
<name>A0A6G8PYK0_9ACTN</name>
<evidence type="ECO:0000313" key="13">
    <source>
        <dbReference type="EMBL" id="QIN79324.1"/>
    </source>
</evidence>
<dbReference type="InterPro" id="IPR045861">
    <property type="entry name" value="CorA_cytoplasmic_dom"/>
</dbReference>
<dbReference type="InterPro" id="IPR045863">
    <property type="entry name" value="CorA_TM1_TM2"/>
</dbReference>
<dbReference type="InterPro" id="IPR004488">
    <property type="entry name" value="Mg/Co-transport_prot_CorA"/>
</dbReference>
<feature type="transmembrane region" description="Helical" evidence="12">
    <location>
        <begin position="282"/>
        <end position="301"/>
    </location>
</feature>
<dbReference type="InterPro" id="IPR002523">
    <property type="entry name" value="MgTranspt_CorA/ZnTranspt_ZntB"/>
</dbReference>
<accession>A0A6G8PYK0</accession>
<keyword evidence="5 12" id="KW-0812">Transmembrane</keyword>
<dbReference type="KEGG" id="rmar:GBA65_13290"/>
<evidence type="ECO:0000256" key="10">
    <source>
        <dbReference type="ARBA" id="ARBA00034269"/>
    </source>
</evidence>
<dbReference type="GO" id="GO:0005886">
    <property type="term" value="C:plasma membrane"/>
    <property type="evidence" value="ECO:0007669"/>
    <property type="project" value="UniProtKB-SubCell"/>
</dbReference>
<dbReference type="PANTHER" id="PTHR46494">
    <property type="entry name" value="CORA FAMILY METAL ION TRANSPORTER (EUROFUNG)"/>
    <property type="match status" value="1"/>
</dbReference>
<dbReference type="NCBIfam" id="TIGR00383">
    <property type="entry name" value="corA"/>
    <property type="match status" value="1"/>
</dbReference>
<evidence type="ECO:0000256" key="3">
    <source>
        <dbReference type="ARBA" id="ARBA00022448"/>
    </source>
</evidence>
<comment type="catalytic activity">
    <reaction evidence="10">
        <text>Mg(2+)(in) = Mg(2+)(out)</text>
        <dbReference type="Rhea" id="RHEA:29827"/>
        <dbReference type="ChEBI" id="CHEBI:18420"/>
    </reaction>
</comment>
<dbReference type="PANTHER" id="PTHR46494:SF1">
    <property type="entry name" value="CORA FAMILY METAL ION TRANSPORTER (EUROFUNG)"/>
    <property type="match status" value="1"/>
</dbReference>
<dbReference type="Gene3D" id="1.20.58.340">
    <property type="entry name" value="Magnesium transport protein CorA, transmembrane region"/>
    <property type="match status" value="2"/>
</dbReference>
<keyword evidence="4 12" id="KW-1003">Cell membrane</keyword>
<evidence type="ECO:0000256" key="8">
    <source>
        <dbReference type="ARBA" id="ARBA00023065"/>
    </source>
</evidence>
<comment type="similarity">
    <text evidence="2 12">Belongs to the CorA metal ion transporter (MIT) (TC 1.A.35) family.</text>
</comment>
<keyword evidence="6 12" id="KW-0460">Magnesium</keyword>
<evidence type="ECO:0000256" key="12">
    <source>
        <dbReference type="RuleBase" id="RU362010"/>
    </source>
</evidence>
<evidence type="ECO:0000256" key="5">
    <source>
        <dbReference type="ARBA" id="ARBA00022692"/>
    </source>
</evidence>
<proteinExistence type="inferred from homology"/>
<dbReference type="CDD" id="cd12822">
    <property type="entry name" value="TmCorA-like"/>
    <property type="match status" value="1"/>
</dbReference>
<dbReference type="Proteomes" id="UP000502706">
    <property type="component" value="Chromosome"/>
</dbReference>
<dbReference type="GO" id="GO:0015095">
    <property type="term" value="F:magnesium ion transmembrane transporter activity"/>
    <property type="evidence" value="ECO:0007669"/>
    <property type="project" value="UniProtKB-UniRule"/>
</dbReference>
<dbReference type="GO" id="GO:0050897">
    <property type="term" value="F:cobalt ion binding"/>
    <property type="evidence" value="ECO:0007669"/>
    <property type="project" value="TreeGrafter"/>
</dbReference>
<dbReference type="SUPFAM" id="SSF143865">
    <property type="entry name" value="CorA soluble domain-like"/>
    <property type="match status" value="1"/>
</dbReference>
<evidence type="ECO:0000256" key="4">
    <source>
        <dbReference type="ARBA" id="ARBA00022475"/>
    </source>
</evidence>
<sequence length="339" mass="37762">MRTGTEKLPENVELMVLDSSGNLREDVGSDELPGYLSDGDALVWCDVSSQDGGEDGPYVRLLSEAFGFDGLTIEDCFTESHLPKVDDYGEYLFVVLFSFGLSGEGSRLVTAEIDMYVGKNFVVCVHPKPVAELGRVREKLRAGDAFVSASASRIAHTVLDAVVDEYLPIMDALSARADEVEAKLLGGDENVSTRALDDLFGLKHLLTSLRRIALPQRDSVTTFTRPTTPLVPEEDQMYFQDILDHLNRVMDSIESTRDYLSSTMEIYTTRATQRINQGIQKLTAISTVVLPLTLITSVYGMNFENMPELATRYGYFVVLAVLLTIGTIMLYYLHRRRML</sequence>
<dbReference type="EMBL" id="CP045121">
    <property type="protein sequence ID" value="QIN79324.1"/>
    <property type="molecule type" value="Genomic_DNA"/>
</dbReference>
<dbReference type="GO" id="GO:0000287">
    <property type="term" value="F:magnesium ion binding"/>
    <property type="evidence" value="ECO:0007669"/>
    <property type="project" value="TreeGrafter"/>
</dbReference>
<dbReference type="Pfam" id="PF01544">
    <property type="entry name" value="CorA"/>
    <property type="match status" value="1"/>
</dbReference>
<keyword evidence="9 12" id="KW-0472">Membrane</keyword>
<keyword evidence="14" id="KW-1185">Reference proteome</keyword>
<evidence type="ECO:0000256" key="9">
    <source>
        <dbReference type="ARBA" id="ARBA00023136"/>
    </source>
</evidence>
<evidence type="ECO:0000313" key="14">
    <source>
        <dbReference type="Proteomes" id="UP000502706"/>
    </source>
</evidence>
<evidence type="ECO:0000256" key="11">
    <source>
        <dbReference type="ARBA" id="ARBA00045497"/>
    </source>
</evidence>
<evidence type="ECO:0000256" key="6">
    <source>
        <dbReference type="ARBA" id="ARBA00022842"/>
    </source>
</evidence>
<comment type="function">
    <text evidence="11">Mediates influx of magnesium ions. Alternates between open and closed states. Activated by low cytoplasmic Mg(2+) levels. Inactive when cytoplasmic Mg(2+) levels are high.</text>
</comment>
<evidence type="ECO:0000256" key="7">
    <source>
        <dbReference type="ARBA" id="ARBA00022989"/>
    </source>
</evidence>
<dbReference type="Gene3D" id="3.30.460.20">
    <property type="entry name" value="CorA soluble domain-like"/>
    <property type="match status" value="1"/>
</dbReference>
<dbReference type="AlphaFoldDB" id="A0A6G8PYK0"/>
<evidence type="ECO:0000256" key="2">
    <source>
        <dbReference type="ARBA" id="ARBA00009765"/>
    </source>
</evidence>
<organism evidence="13 14">
    <name type="scientific">Rubrobacter marinus</name>
    <dbReference type="NCBI Taxonomy" id="2653852"/>
    <lineage>
        <taxon>Bacteria</taxon>
        <taxon>Bacillati</taxon>
        <taxon>Actinomycetota</taxon>
        <taxon>Rubrobacteria</taxon>
        <taxon>Rubrobacterales</taxon>
        <taxon>Rubrobacteraceae</taxon>
        <taxon>Rubrobacter</taxon>
    </lineage>
</organism>
<keyword evidence="7 12" id="KW-1133">Transmembrane helix</keyword>
<dbReference type="SUPFAM" id="SSF144083">
    <property type="entry name" value="Magnesium transport protein CorA, transmembrane region"/>
    <property type="match status" value="1"/>
</dbReference>
<dbReference type="GO" id="GO:0015087">
    <property type="term" value="F:cobalt ion transmembrane transporter activity"/>
    <property type="evidence" value="ECO:0007669"/>
    <property type="project" value="UniProtKB-UniRule"/>
</dbReference>
<keyword evidence="3 12" id="KW-0813">Transport</keyword>
<feature type="transmembrane region" description="Helical" evidence="12">
    <location>
        <begin position="313"/>
        <end position="333"/>
    </location>
</feature>